<dbReference type="InterPro" id="IPR037401">
    <property type="entry name" value="SnoaL-like"/>
</dbReference>
<dbReference type="Gene3D" id="3.10.450.50">
    <property type="match status" value="1"/>
</dbReference>
<dbReference type="Pfam" id="PF12680">
    <property type="entry name" value="SnoaL_2"/>
    <property type="match status" value="1"/>
</dbReference>
<dbReference type="AlphaFoldDB" id="A0A6J6ATL9"/>
<dbReference type="InterPro" id="IPR032710">
    <property type="entry name" value="NTF2-like_dom_sf"/>
</dbReference>
<evidence type="ECO:0000313" key="2">
    <source>
        <dbReference type="EMBL" id="CAB4530300.1"/>
    </source>
</evidence>
<evidence type="ECO:0000259" key="1">
    <source>
        <dbReference type="Pfam" id="PF12680"/>
    </source>
</evidence>
<name>A0A6J6ATL9_9ZZZZ</name>
<reference evidence="2" key="1">
    <citation type="submission" date="2020-05" db="EMBL/GenBank/DDBJ databases">
        <authorList>
            <person name="Chiriac C."/>
            <person name="Salcher M."/>
            <person name="Ghai R."/>
            <person name="Kavagutti S V."/>
        </authorList>
    </citation>
    <scope>NUCLEOTIDE SEQUENCE</scope>
</reference>
<accession>A0A6J6ATL9</accession>
<organism evidence="2">
    <name type="scientific">freshwater metagenome</name>
    <dbReference type="NCBI Taxonomy" id="449393"/>
    <lineage>
        <taxon>unclassified sequences</taxon>
        <taxon>metagenomes</taxon>
        <taxon>ecological metagenomes</taxon>
    </lineage>
</organism>
<gene>
    <name evidence="2" type="ORF">UFOPK1358_00196</name>
</gene>
<dbReference type="SUPFAM" id="SSF54427">
    <property type="entry name" value="NTF2-like"/>
    <property type="match status" value="1"/>
</dbReference>
<feature type="domain" description="SnoaL-like" evidence="1">
    <location>
        <begin position="38"/>
        <end position="130"/>
    </location>
</feature>
<protein>
    <submittedName>
        <fullName evidence="2">Unannotated protein</fullName>
    </submittedName>
</protein>
<dbReference type="EMBL" id="CAEZSF010000009">
    <property type="protein sequence ID" value="CAB4530300.1"/>
    <property type="molecule type" value="Genomic_DNA"/>
</dbReference>
<proteinExistence type="predicted"/>
<sequence length="171" mass="19207">MPSTPTRQAEYMPTYPDEEVVAALDAYVDLRNRIAAGQATWTDLAELFTDDAVYIDPAWGRLQGKENLLEFLDESMRGLEGWEFPIEFTAISGNTVVIKWTQQLPVPRADGTRYEQSGISTLVYAGDGKFSYEEDMLNMAHVIEDLTASGWRPGEGFVPPPKNPDRNFSRP</sequence>